<dbReference type="OrthoDB" id="5423111at2759"/>
<keyword evidence="4 5" id="KW-0472">Membrane</keyword>
<dbReference type="EMBL" id="NHZQ01000016">
    <property type="protein sequence ID" value="PSK58667.1"/>
    <property type="molecule type" value="Genomic_DNA"/>
</dbReference>
<dbReference type="GO" id="GO:0005886">
    <property type="term" value="C:plasma membrane"/>
    <property type="evidence" value="ECO:0007669"/>
    <property type="project" value="TreeGrafter"/>
</dbReference>
<comment type="caution">
    <text evidence="7">The sequence shown here is derived from an EMBL/GenBank/DDBJ whole genome shotgun (WGS) entry which is preliminary data.</text>
</comment>
<dbReference type="GO" id="GO:0072659">
    <property type="term" value="P:protein localization to plasma membrane"/>
    <property type="evidence" value="ECO:0007669"/>
    <property type="project" value="TreeGrafter"/>
</dbReference>
<feature type="transmembrane region" description="Helical" evidence="5">
    <location>
        <begin position="130"/>
        <end position="147"/>
    </location>
</feature>
<feature type="transmembrane region" description="Helical" evidence="5">
    <location>
        <begin position="12"/>
        <end position="33"/>
    </location>
</feature>
<gene>
    <name evidence="7" type="ORF">B9Z65_6682</name>
    <name evidence="8" type="ORF">C1H76_6946</name>
</gene>
<dbReference type="GO" id="GO:0070941">
    <property type="term" value="P:eisosome assembly"/>
    <property type="evidence" value="ECO:0007669"/>
    <property type="project" value="TreeGrafter"/>
</dbReference>
<evidence type="ECO:0000256" key="3">
    <source>
        <dbReference type="ARBA" id="ARBA00022989"/>
    </source>
</evidence>
<dbReference type="Proteomes" id="UP000243723">
    <property type="component" value="Unassembled WGS sequence"/>
</dbReference>
<organism evidence="7 9">
    <name type="scientific">Elsinoe australis</name>
    <dbReference type="NCBI Taxonomy" id="40998"/>
    <lineage>
        <taxon>Eukaryota</taxon>
        <taxon>Fungi</taxon>
        <taxon>Dikarya</taxon>
        <taxon>Ascomycota</taxon>
        <taxon>Pezizomycotina</taxon>
        <taxon>Dothideomycetes</taxon>
        <taxon>Dothideomycetidae</taxon>
        <taxon>Myriangiales</taxon>
        <taxon>Elsinoaceae</taxon>
        <taxon>Elsinoe</taxon>
    </lineage>
</organism>
<sequence length="173" mass="18142">MAAGLINTALRGAQFLWALLVLAIVGNMIASAFAGNPAIINYDMFVAVFSMLSLFYLIPATIKEGIAHPLIMIGLDVLNTLFYFCGAVATAAYLGARSCGNEAYTTTNFITNGSANTAARCRKATASTTFLFFNFFLFAASAVLSALQGRNSGVNLRGGMGGIRKGGPSMSQV</sequence>
<comment type="subcellular location">
    <subcellularLocation>
        <location evidence="1">Membrane</location>
        <topology evidence="1">Multi-pass membrane protein</topology>
    </subcellularLocation>
</comment>
<dbReference type="PANTHER" id="PTHR28165">
    <property type="entry name" value="NON-CLASSICAL EXPORT PROTEIN 2-RELATED"/>
    <property type="match status" value="1"/>
</dbReference>
<feature type="transmembrane region" description="Helical" evidence="5">
    <location>
        <begin position="39"/>
        <end position="58"/>
    </location>
</feature>
<keyword evidence="3 5" id="KW-1133">Transmembrane helix</keyword>
<evidence type="ECO:0000313" key="9">
    <source>
        <dbReference type="Proteomes" id="UP000243723"/>
    </source>
</evidence>
<reference evidence="8 10" key="2">
    <citation type="submission" date="2018-02" db="EMBL/GenBank/DDBJ databases">
        <title>Draft genome sequences of Elsinoe sp., causing black scab on jojoba.</title>
        <authorList>
            <person name="Stodart B."/>
            <person name="Jeffress S."/>
            <person name="Ash G."/>
            <person name="Arun Chinnappa K."/>
        </authorList>
    </citation>
    <scope>NUCLEOTIDE SEQUENCE [LARGE SCALE GENOMIC DNA]</scope>
    <source>
        <strain evidence="8 10">Hillstone_2</strain>
    </source>
</reference>
<dbReference type="Pfam" id="PF01284">
    <property type="entry name" value="MARVEL"/>
    <property type="match status" value="1"/>
</dbReference>
<name>A0A2P8ADV6_9PEZI</name>
<feature type="domain" description="MARVEL" evidence="6">
    <location>
        <begin position="7"/>
        <end position="144"/>
    </location>
</feature>
<evidence type="ECO:0000259" key="6">
    <source>
        <dbReference type="Pfam" id="PF01284"/>
    </source>
</evidence>
<dbReference type="InterPro" id="IPR008253">
    <property type="entry name" value="Marvel"/>
</dbReference>
<evidence type="ECO:0000313" key="10">
    <source>
        <dbReference type="Proteomes" id="UP000308133"/>
    </source>
</evidence>
<reference evidence="7 9" key="1">
    <citation type="submission" date="2017-05" db="EMBL/GenBank/DDBJ databases">
        <title>Draft genome sequence of Elsinoe australis.</title>
        <authorList>
            <person name="Cheng Q."/>
        </authorList>
    </citation>
    <scope>NUCLEOTIDE SEQUENCE [LARGE SCALE GENOMIC DNA]</scope>
    <source>
        <strain evidence="7 9">NL1</strain>
    </source>
</reference>
<evidence type="ECO:0000313" key="8">
    <source>
        <dbReference type="EMBL" id="TKX20909.1"/>
    </source>
</evidence>
<evidence type="ECO:0000256" key="2">
    <source>
        <dbReference type="ARBA" id="ARBA00022692"/>
    </source>
</evidence>
<dbReference type="PANTHER" id="PTHR28165:SF1">
    <property type="entry name" value="NON-CLASSICAL EXPORT PROTEIN 2-RELATED"/>
    <property type="match status" value="1"/>
</dbReference>
<dbReference type="GO" id="GO:0032126">
    <property type="term" value="C:eisosome"/>
    <property type="evidence" value="ECO:0007669"/>
    <property type="project" value="TreeGrafter"/>
</dbReference>
<dbReference type="InterPro" id="IPR052649">
    <property type="entry name" value="NCE102-like"/>
</dbReference>
<feature type="transmembrane region" description="Helical" evidence="5">
    <location>
        <begin position="70"/>
        <end position="94"/>
    </location>
</feature>
<accession>A0A2P8ADV6</accession>
<keyword evidence="2 5" id="KW-0812">Transmembrane</keyword>
<evidence type="ECO:0000256" key="1">
    <source>
        <dbReference type="ARBA" id="ARBA00004141"/>
    </source>
</evidence>
<proteinExistence type="predicted"/>
<dbReference type="Proteomes" id="UP000308133">
    <property type="component" value="Unassembled WGS sequence"/>
</dbReference>
<dbReference type="EMBL" id="PTQR01000084">
    <property type="protein sequence ID" value="TKX20909.1"/>
    <property type="molecule type" value="Genomic_DNA"/>
</dbReference>
<protein>
    <submittedName>
        <fullName evidence="8">Non-classical export protein</fullName>
    </submittedName>
</protein>
<evidence type="ECO:0000256" key="5">
    <source>
        <dbReference type="SAM" id="Phobius"/>
    </source>
</evidence>
<dbReference type="AlphaFoldDB" id="A0A2P8ADV6"/>
<evidence type="ECO:0000256" key="4">
    <source>
        <dbReference type="ARBA" id="ARBA00023136"/>
    </source>
</evidence>
<evidence type="ECO:0000313" key="7">
    <source>
        <dbReference type="EMBL" id="PSK58667.1"/>
    </source>
</evidence>
<keyword evidence="9" id="KW-1185">Reference proteome</keyword>